<gene>
    <name evidence="1" type="ORF">PPRIM_AZ9-3.1.T2260002</name>
</gene>
<evidence type="ECO:0000313" key="1">
    <source>
        <dbReference type="EMBL" id="CAD8118130.1"/>
    </source>
</evidence>
<dbReference type="PANTHER" id="PTHR33706:SF1">
    <property type="entry name" value="TPR REPEAT PROTEIN"/>
    <property type="match status" value="1"/>
</dbReference>
<keyword evidence="2" id="KW-1185">Reference proteome</keyword>
<dbReference type="PANTHER" id="PTHR33706">
    <property type="entry name" value="MORN VARIANT REPEAT PROTEIN"/>
    <property type="match status" value="1"/>
</dbReference>
<name>A0A8S1QUF8_PARPR</name>
<reference evidence="1" key="1">
    <citation type="submission" date="2021-01" db="EMBL/GenBank/DDBJ databases">
        <authorList>
            <consortium name="Genoscope - CEA"/>
            <person name="William W."/>
        </authorList>
    </citation>
    <scope>NUCLEOTIDE SEQUENCE</scope>
</reference>
<proteinExistence type="predicted"/>
<dbReference type="Proteomes" id="UP000688137">
    <property type="component" value="Unassembled WGS sequence"/>
</dbReference>
<comment type="caution">
    <text evidence="1">The sequence shown here is derived from an EMBL/GenBank/DDBJ whole genome shotgun (WGS) entry which is preliminary data.</text>
</comment>
<protein>
    <submittedName>
        <fullName evidence="1">Uncharacterized protein</fullName>
    </submittedName>
</protein>
<dbReference type="EMBL" id="CAJJDM010000235">
    <property type="protein sequence ID" value="CAD8118130.1"/>
    <property type="molecule type" value="Genomic_DNA"/>
</dbReference>
<accession>A0A8S1QUF8</accession>
<organism evidence="1 2">
    <name type="scientific">Paramecium primaurelia</name>
    <dbReference type="NCBI Taxonomy" id="5886"/>
    <lineage>
        <taxon>Eukaryota</taxon>
        <taxon>Sar</taxon>
        <taxon>Alveolata</taxon>
        <taxon>Ciliophora</taxon>
        <taxon>Intramacronucleata</taxon>
        <taxon>Oligohymenophorea</taxon>
        <taxon>Peniculida</taxon>
        <taxon>Parameciidae</taxon>
        <taxon>Paramecium</taxon>
    </lineage>
</organism>
<dbReference type="AlphaFoldDB" id="A0A8S1QUF8"/>
<evidence type="ECO:0000313" key="2">
    <source>
        <dbReference type="Proteomes" id="UP000688137"/>
    </source>
</evidence>
<sequence length="165" mass="19917">MYVKFRLLYLRGGGNYNDRGLKFGQWIEIYDKFWDYCKVLFVGNYKEGIKIGDWEVHFYQQDNNSLKIGKGTYNDLGMKTGYWTEPSETFWEKFQVIYEGQYSNGIKSGKWNAFFTGHLHNRNGIKIKKWMDLYENYLEQPIYVGKYQDGIIMQEFKLIKQMLYY</sequence>